<name>V5C2M0_9GAMM</name>
<accession>V5C2M0</accession>
<gene>
    <name evidence="1" type="ORF">MGMO_50c00230</name>
</gene>
<keyword evidence="2" id="KW-1185">Reference proteome</keyword>
<protein>
    <submittedName>
        <fullName evidence="1">Uncharacterized protein</fullName>
    </submittedName>
</protein>
<dbReference type="EMBL" id="AYLO01000049">
    <property type="protein sequence ID" value="ESS72707.1"/>
    <property type="molecule type" value="Genomic_DNA"/>
</dbReference>
<dbReference type="RefSeq" id="WP_023494296.1">
    <property type="nucleotide sequence ID" value="NZ_AYLO01000049.1"/>
</dbReference>
<dbReference type="AlphaFoldDB" id="V5C2M0"/>
<dbReference type="Proteomes" id="UP000017842">
    <property type="component" value="Unassembled WGS sequence"/>
</dbReference>
<evidence type="ECO:0000313" key="2">
    <source>
        <dbReference type="Proteomes" id="UP000017842"/>
    </source>
</evidence>
<evidence type="ECO:0000313" key="1">
    <source>
        <dbReference type="EMBL" id="ESS72707.1"/>
    </source>
</evidence>
<dbReference type="STRING" id="1116472.MGMO_50c00230"/>
<comment type="caution">
    <text evidence="1">The sequence shown here is derived from an EMBL/GenBank/DDBJ whole genome shotgun (WGS) entry which is preliminary data.</text>
</comment>
<reference evidence="1 2" key="1">
    <citation type="journal article" date="2013" name="Genome Announc.">
        <title>Draft Genome Sequence of the Methanotrophic Gammaproteobacterium Methyloglobulus morosus DSM 22980 Strain KoM1.</title>
        <authorList>
            <person name="Poehlein A."/>
            <person name="Deutzmann J.S."/>
            <person name="Daniel R."/>
            <person name="Simeonova D.D."/>
        </authorList>
    </citation>
    <scope>NUCLEOTIDE SEQUENCE [LARGE SCALE GENOMIC DNA]</scope>
    <source>
        <strain evidence="1 2">KoM1</strain>
    </source>
</reference>
<sequence length="74" mass="8038">MNQKQRGSEKLQFTCGKTGVRSIEDFQQVEELLEASGGAGGVLQSWWIRGIPAVLNYGAINPATTIPSINVKTF</sequence>
<organism evidence="1 2">
    <name type="scientific">Methyloglobulus morosus KoM1</name>
    <dbReference type="NCBI Taxonomy" id="1116472"/>
    <lineage>
        <taxon>Bacteria</taxon>
        <taxon>Pseudomonadati</taxon>
        <taxon>Pseudomonadota</taxon>
        <taxon>Gammaproteobacteria</taxon>
        <taxon>Methylococcales</taxon>
        <taxon>Methylococcaceae</taxon>
        <taxon>Methyloglobulus</taxon>
    </lineage>
</organism>
<proteinExistence type="predicted"/>